<name>A0A6J5MTC9_9CAUD</name>
<dbReference type="CDD" id="cd00093">
    <property type="entry name" value="HTH_XRE"/>
    <property type="match status" value="1"/>
</dbReference>
<dbReference type="SMART" id="SM00530">
    <property type="entry name" value="HTH_XRE"/>
    <property type="match status" value="1"/>
</dbReference>
<dbReference type="InterPro" id="IPR001387">
    <property type="entry name" value="Cro/C1-type_HTH"/>
</dbReference>
<dbReference type="InterPro" id="IPR010982">
    <property type="entry name" value="Lambda_DNA-bd_dom_sf"/>
</dbReference>
<dbReference type="PROSITE" id="PS50943">
    <property type="entry name" value="HTH_CROC1"/>
    <property type="match status" value="1"/>
</dbReference>
<keyword evidence="1" id="KW-0238">DNA-binding</keyword>
<reference evidence="3" key="1">
    <citation type="submission" date="2020-04" db="EMBL/GenBank/DDBJ databases">
        <authorList>
            <person name="Chiriac C."/>
            <person name="Salcher M."/>
            <person name="Ghai R."/>
            <person name="Kavagutti S V."/>
        </authorList>
    </citation>
    <scope>NUCLEOTIDE SEQUENCE</scope>
</reference>
<dbReference type="SUPFAM" id="SSF47413">
    <property type="entry name" value="lambda repressor-like DNA-binding domains"/>
    <property type="match status" value="1"/>
</dbReference>
<proteinExistence type="predicted"/>
<dbReference type="Gene3D" id="1.10.260.40">
    <property type="entry name" value="lambda repressor-like DNA-binding domains"/>
    <property type="match status" value="1"/>
</dbReference>
<evidence type="ECO:0000256" key="1">
    <source>
        <dbReference type="ARBA" id="ARBA00023125"/>
    </source>
</evidence>
<dbReference type="InterPro" id="IPR050807">
    <property type="entry name" value="TransReg_Diox_bact_type"/>
</dbReference>
<dbReference type="PANTHER" id="PTHR46797">
    <property type="entry name" value="HTH-TYPE TRANSCRIPTIONAL REGULATOR"/>
    <property type="match status" value="1"/>
</dbReference>
<dbReference type="GO" id="GO:0003677">
    <property type="term" value="F:DNA binding"/>
    <property type="evidence" value="ECO:0007669"/>
    <property type="project" value="UniProtKB-KW"/>
</dbReference>
<sequence length="92" mass="10148">MSRNLLRSPYSREDRMLVRVALGHSVRTMRAKAGLSMRALGERANVSISHLSDVERGKSEISSEILQAIAEASNTTTENILAFAIDTMNQSK</sequence>
<evidence type="ECO:0000259" key="2">
    <source>
        <dbReference type="PROSITE" id="PS50943"/>
    </source>
</evidence>
<feature type="domain" description="HTH cro/C1-type" evidence="2">
    <location>
        <begin position="26"/>
        <end position="80"/>
    </location>
</feature>
<organism evidence="3">
    <name type="scientific">uncultured Caudovirales phage</name>
    <dbReference type="NCBI Taxonomy" id="2100421"/>
    <lineage>
        <taxon>Viruses</taxon>
        <taxon>Duplodnaviria</taxon>
        <taxon>Heunggongvirae</taxon>
        <taxon>Uroviricota</taxon>
        <taxon>Caudoviricetes</taxon>
        <taxon>Peduoviridae</taxon>
        <taxon>Maltschvirus</taxon>
        <taxon>Maltschvirus maltsch</taxon>
    </lineage>
</organism>
<gene>
    <name evidence="3" type="ORF">UFOVP536_62</name>
</gene>
<accession>A0A6J5MTC9</accession>
<protein>
    <submittedName>
        <fullName evidence="3">HTH_XRE domain containing protein</fullName>
    </submittedName>
</protein>
<dbReference type="EMBL" id="LR796499">
    <property type="protein sequence ID" value="CAB4149251.1"/>
    <property type="molecule type" value="Genomic_DNA"/>
</dbReference>
<dbReference type="PANTHER" id="PTHR46797:SF1">
    <property type="entry name" value="METHYLPHOSPHONATE SYNTHASE"/>
    <property type="match status" value="1"/>
</dbReference>
<evidence type="ECO:0000313" key="3">
    <source>
        <dbReference type="EMBL" id="CAB4149251.1"/>
    </source>
</evidence>
<dbReference type="Pfam" id="PF01381">
    <property type="entry name" value="HTH_3"/>
    <property type="match status" value="1"/>
</dbReference>
<dbReference type="GO" id="GO:0003700">
    <property type="term" value="F:DNA-binding transcription factor activity"/>
    <property type="evidence" value="ECO:0007669"/>
    <property type="project" value="TreeGrafter"/>
</dbReference>